<organism evidence="5 6">
    <name type="scientific">Cordyceps javanica</name>
    <dbReference type="NCBI Taxonomy" id="43265"/>
    <lineage>
        <taxon>Eukaryota</taxon>
        <taxon>Fungi</taxon>
        <taxon>Dikarya</taxon>
        <taxon>Ascomycota</taxon>
        <taxon>Pezizomycotina</taxon>
        <taxon>Sordariomycetes</taxon>
        <taxon>Hypocreomycetidae</taxon>
        <taxon>Hypocreales</taxon>
        <taxon>Cordycipitaceae</taxon>
        <taxon>Cordyceps</taxon>
    </lineage>
</organism>
<dbReference type="SUPFAM" id="SSF50685">
    <property type="entry name" value="Barwin-like endoglucanases"/>
    <property type="match status" value="1"/>
</dbReference>
<dbReference type="Gene3D" id="2.40.40.10">
    <property type="entry name" value="RlpA-like domain"/>
    <property type="match status" value="1"/>
</dbReference>
<dbReference type="GO" id="GO:0005576">
    <property type="term" value="C:extracellular region"/>
    <property type="evidence" value="ECO:0007669"/>
    <property type="project" value="UniProtKB-SubCell"/>
</dbReference>
<protein>
    <submittedName>
        <fullName evidence="5">Epl1 protein</fullName>
    </submittedName>
</protein>
<dbReference type="CDD" id="cd22778">
    <property type="entry name" value="DPBB_CEPL-like"/>
    <property type="match status" value="1"/>
</dbReference>
<dbReference type="AlphaFoldDB" id="A0A545UP46"/>
<evidence type="ECO:0000313" key="6">
    <source>
        <dbReference type="Proteomes" id="UP000315783"/>
    </source>
</evidence>
<dbReference type="OrthoDB" id="4898945at2759"/>
<dbReference type="EMBL" id="SPUK01000020">
    <property type="protein sequence ID" value="TQV91234.1"/>
    <property type="molecule type" value="Genomic_DNA"/>
</dbReference>
<evidence type="ECO:0000256" key="1">
    <source>
        <dbReference type="ARBA" id="ARBA00004613"/>
    </source>
</evidence>
<name>A0A545UP46_9HYPO</name>
<comment type="caution">
    <text evidence="5">The sequence shown here is derived from an EMBL/GenBank/DDBJ whole genome shotgun (WGS) entry which is preliminary data.</text>
</comment>
<proteinExistence type="inferred from homology"/>
<accession>A0A545UP46</accession>
<keyword evidence="3" id="KW-0964">Secreted</keyword>
<feature type="signal peptide" evidence="4">
    <location>
        <begin position="1"/>
        <end position="18"/>
    </location>
</feature>
<evidence type="ECO:0000313" key="5">
    <source>
        <dbReference type="EMBL" id="TQV91234.1"/>
    </source>
</evidence>
<dbReference type="Pfam" id="PF07249">
    <property type="entry name" value="Cerato-platanin"/>
    <property type="match status" value="1"/>
</dbReference>
<keyword evidence="6" id="KW-1185">Reference proteome</keyword>
<dbReference type="STRING" id="43265.A0A545UP46"/>
<sequence>MHVPSILGLAAFASTALGVTVSYDTGYDNGSRSLKDVSCSDGDNGLISRYHWQTQGEIPRFPYIGGAEAVAGWNSPSCGTCWRLDYKGRSINVLAIDHANAGFNIALDAMNKLTGGGGVEVGRIDAQASKVDIKECGL</sequence>
<keyword evidence="4" id="KW-0732">Signal</keyword>
<reference evidence="5 6" key="1">
    <citation type="journal article" date="2019" name="Appl. Microbiol. Biotechnol.">
        <title>Genome sequence of Isaria javanica and comparative genome analysis insights into family S53 peptidase evolution in fungal entomopathogens.</title>
        <authorList>
            <person name="Lin R."/>
            <person name="Zhang X."/>
            <person name="Xin B."/>
            <person name="Zou M."/>
            <person name="Gao Y."/>
            <person name="Qin F."/>
            <person name="Hu Q."/>
            <person name="Xie B."/>
            <person name="Cheng X."/>
        </authorList>
    </citation>
    <scope>NUCLEOTIDE SEQUENCE [LARGE SCALE GENOMIC DNA]</scope>
    <source>
        <strain evidence="5 6">IJ1G</strain>
    </source>
</reference>
<dbReference type="InterPro" id="IPR010829">
    <property type="entry name" value="Cerato-platanin"/>
</dbReference>
<gene>
    <name evidence="5" type="ORF">IF1G_10115</name>
</gene>
<evidence type="ECO:0000256" key="2">
    <source>
        <dbReference type="ARBA" id="ARBA00010421"/>
    </source>
</evidence>
<comment type="similarity">
    <text evidence="2">Belongs to the cerato-platanin family.</text>
</comment>
<dbReference type="InterPro" id="IPR036908">
    <property type="entry name" value="RlpA-like_sf"/>
</dbReference>
<comment type="subcellular location">
    <subcellularLocation>
        <location evidence="1">Secreted</location>
    </subcellularLocation>
</comment>
<dbReference type="Proteomes" id="UP000315783">
    <property type="component" value="Unassembled WGS sequence"/>
</dbReference>
<feature type="chain" id="PRO_5021769010" evidence="4">
    <location>
        <begin position="19"/>
        <end position="138"/>
    </location>
</feature>
<evidence type="ECO:0000256" key="4">
    <source>
        <dbReference type="SAM" id="SignalP"/>
    </source>
</evidence>
<evidence type="ECO:0000256" key="3">
    <source>
        <dbReference type="ARBA" id="ARBA00022525"/>
    </source>
</evidence>